<evidence type="ECO:0000256" key="1">
    <source>
        <dbReference type="SAM" id="MobiDB-lite"/>
    </source>
</evidence>
<comment type="caution">
    <text evidence="4">The sequence shown here is derived from an EMBL/GenBank/DDBJ whole genome shotgun (WGS) entry which is preliminary data.</text>
</comment>
<dbReference type="Pfam" id="PF15615">
    <property type="entry name" value="TerB_C"/>
    <property type="match status" value="1"/>
</dbReference>
<dbReference type="InterPro" id="IPR028932">
    <property type="entry name" value="TerB-C"/>
</dbReference>
<sequence>MNERTVRHDGMVNIQGRIREQLTFAEIELEQPEQKRAEPFVVIPERGGREVDWGQNFRYVSRERQFVEQARELEWKGGEAAEFIPFHAYWPTYEQMQPGQLRWYLYWRGEVRSGRYPDTDLSYLFVYLYELIHGIGIHEPAEGHEQMQRVWLAYRERYPKLDTYVREWLYDYGLVFELHVQPLAPLQKLPRNLSAELKELEWKRRFTAEPLVLTWDMLRTMIDYDVEKSRFYTGQGRKDLQAYAPKVVAMVDGYLSKSEGVRLLERFMPREKKVSRPLFRTAVYDHELYGRDVMVSVLPISTYLPLRLYVTQLVRLTENKLRELSGFRGKLRGITVESSVEQLVARFLHKEFEQRKAEEARAFVPKVKINTSKLQRIQWESDEVRDMLTTEEQTPVSDESREEAALPAKLSKAGKVPDPEQSARLQQAELDFERGWMEPGEVALSEAAAEGIGTELPEEWRELFARLSAAHLNMLSALLDGEDAAVRHGIAEQAGSMPELLLDEINEIAMECIGDLLVDGDEIAQEYKEELGVCLVQHVYK</sequence>
<dbReference type="Pfam" id="PF13208">
    <property type="entry name" value="TerB_N"/>
    <property type="match status" value="1"/>
</dbReference>
<evidence type="ECO:0008006" key="6">
    <source>
        <dbReference type="Google" id="ProtNLM"/>
    </source>
</evidence>
<organism evidence="4 5">
    <name type="scientific">Paenibacillus woosongensis</name>
    <dbReference type="NCBI Taxonomy" id="307580"/>
    <lineage>
        <taxon>Bacteria</taxon>
        <taxon>Bacillati</taxon>
        <taxon>Bacillota</taxon>
        <taxon>Bacilli</taxon>
        <taxon>Bacillales</taxon>
        <taxon>Paenibacillaceae</taxon>
        <taxon>Paenibacillus</taxon>
    </lineage>
</organism>
<feature type="domain" description="TerB-C" evidence="3">
    <location>
        <begin position="354"/>
        <end position="524"/>
    </location>
</feature>
<dbReference type="InterPro" id="IPR025266">
    <property type="entry name" value="TerB_N"/>
</dbReference>
<feature type="region of interest" description="Disordered" evidence="1">
    <location>
        <begin position="388"/>
        <end position="421"/>
    </location>
</feature>
<dbReference type="AlphaFoldDB" id="A0A7X3CM39"/>
<dbReference type="OrthoDB" id="2663344at2"/>
<evidence type="ECO:0000259" key="2">
    <source>
        <dbReference type="Pfam" id="PF13208"/>
    </source>
</evidence>
<accession>A0A7X3CM39</accession>
<dbReference type="EMBL" id="WNZW01000001">
    <property type="protein sequence ID" value="MUG43545.1"/>
    <property type="molecule type" value="Genomic_DNA"/>
</dbReference>
<reference evidence="4 5" key="1">
    <citation type="submission" date="2019-11" db="EMBL/GenBank/DDBJ databases">
        <title>Draft genome sequences of five Paenibacillus species of dairy origin.</title>
        <authorList>
            <person name="Olajide A.M."/>
            <person name="Chen S."/>
            <person name="Lapointe G."/>
        </authorList>
    </citation>
    <scope>NUCLEOTIDE SEQUENCE [LARGE SCALE GENOMIC DNA]</scope>
    <source>
        <strain evidence="4 5">12CR55</strain>
    </source>
</reference>
<evidence type="ECO:0000313" key="4">
    <source>
        <dbReference type="EMBL" id="MUG43545.1"/>
    </source>
</evidence>
<feature type="domain" description="TerB N-terminal" evidence="2">
    <location>
        <begin position="55"/>
        <end position="257"/>
    </location>
</feature>
<protein>
    <recommendedName>
        <fullName evidence="6">TerB-C domain-containing protein</fullName>
    </recommendedName>
</protein>
<evidence type="ECO:0000313" key="5">
    <source>
        <dbReference type="Proteomes" id="UP000447876"/>
    </source>
</evidence>
<gene>
    <name evidence="4" type="ORF">GNP95_00755</name>
</gene>
<proteinExistence type="predicted"/>
<evidence type="ECO:0000259" key="3">
    <source>
        <dbReference type="Pfam" id="PF15615"/>
    </source>
</evidence>
<dbReference type="RefSeq" id="WP_155609027.1">
    <property type="nucleotide sequence ID" value="NZ_WNZW01000001.1"/>
</dbReference>
<name>A0A7X3CM39_9BACL</name>
<dbReference type="Proteomes" id="UP000447876">
    <property type="component" value="Unassembled WGS sequence"/>
</dbReference>